<dbReference type="SUPFAM" id="SSF48452">
    <property type="entry name" value="TPR-like"/>
    <property type="match status" value="1"/>
</dbReference>
<keyword evidence="4" id="KW-1185">Reference proteome</keyword>
<dbReference type="InterPro" id="IPR011990">
    <property type="entry name" value="TPR-like_helical_dom_sf"/>
</dbReference>
<protein>
    <submittedName>
        <fullName evidence="5">TPR_REGION domain-containing protein</fullName>
    </submittedName>
</protein>
<name>A0A183E374_9BILA</name>
<gene>
    <name evidence="3" type="ORF">GPUH_LOCUS15415</name>
</gene>
<accession>A0A183E374</accession>
<evidence type="ECO:0000313" key="4">
    <source>
        <dbReference type="Proteomes" id="UP000271098"/>
    </source>
</evidence>
<dbReference type="AlphaFoldDB" id="A0A183E374"/>
<keyword evidence="2" id="KW-0812">Transmembrane</keyword>
<feature type="transmembrane region" description="Helical" evidence="2">
    <location>
        <begin position="145"/>
        <end position="163"/>
    </location>
</feature>
<dbReference type="Proteomes" id="UP000271098">
    <property type="component" value="Unassembled WGS sequence"/>
</dbReference>
<sequence>MVRSEQDADASLGDQMGGAGAAEGVDADAIVISSDAAGQTDEQRGEDSSIKRAEVLKAEAVGLTVQCYHSLAACIVNGQNRTESDFLRAVDYCDKVLSYEPGNGKVLLLKVSALRKANRLENAVAFLRKYDDNSLVLINSLNGKSLLMIFYLFLSSCSSYLLACWKHILYMPSFCTRMV</sequence>
<proteinExistence type="predicted"/>
<evidence type="ECO:0000256" key="2">
    <source>
        <dbReference type="SAM" id="Phobius"/>
    </source>
</evidence>
<keyword evidence="2" id="KW-1133">Transmembrane helix</keyword>
<feature type="region of interest" description="Disordered" evidence="1">
    <location>
        <begin position="1"/>
        <end position="20"/>
    </location>
</feature>
<dbReference type="WBParaSite" id="GPUH_0001543601-mRNA-1">
    <property type="protein sequence ID" value="GPUH_0001543601-mRNA-1"/>
    <property type="gene ID" value="GPUH_0001543601"/>
</dbReference>
<evidence type="ECO:0000256" key="1">
    <source>
        <dbReference type="SAM" id="MobiDB-lite"/>
    </source>
</evidence>
<evidence type="ECO:0000313" key="3">
    <source>
        <dbReference type="EMBL" id="VDN25956.1"/>
    </source>
</evidence>
<evidence type="ECO:0000313" key="5">
    <source>
        <dbReference type="WBParaSite" id="GPUH_0001543601-mRNA-1"/>
    </source>
</evidence>
<dbReference type="OrthoDB" id="433738at2759"/>
<reference evidence="3 4" key="2">
    <citation type="submission" date="2018-11" db="EMBL/GenBank/DDBJ databases">
        <authorList>
            <consortium name="Pathogen Informatics"/>
        </authorList>
    </citation>
    <scope>NUCLEOTIDE SEQUENCE [LARGE SCALE GENOMIC DNA]</scope>
</reference>
<dbReference type="Gene3D" id="1.25.40.10">
    <property type="entry name" value="Tetratricopeptide repeat domain"/>
    <property type="match status" value="1"/>
</dbReference>
<reference evidence="5" key="1">
    <citation type="submission" date="2016-06" db="UniProtKB">
        <authorList>
            <consortium name="WormBaseParasite"/>
        </authorList>
    </citation>
    <scope>IDENTIFICATION</scope>
</reference>
<keyword evidence="2" id="KW-0472">Membrane</keyword>
<dbReference type="EMBL" id="UYRT01082408">
    <property type="protein sequence ID" value="VDN25956.1"/>
    <property type="molecule type" value="Genomic_DNA"/>
</dbReference>
<organism evidence="5">
    <name type="scientific">Gongylonema pulchrum</name>
    <dbReference type="NCBI Taxonomy" id="637853"/>
    <lineage>
        <taxon>Eukaryota</taxon>
        <taxon>Metazoa</taxon>
        <taxon>Ecdysozoa</taxon>
        <taxon>Nematoda</taxon>
        <taxon>Chromadorea</taxon>
        <taxon>Rhabditida</taxon>
        <taxon>Spirurina</taxon>
        <taxon>Spiruromorpha</taxon>
        <taxon>Spiruroidea</taxon>
        <taxon>Gongylonematidae</taxon>
        <taxon>Gongylonema</taxon>
    </lineage>
</organism>